<dbReference type="AlphaFoldDB" id="A0A8T0YLJ3"/>
<name>A0A8T0YLJ3_9STRA</name>
<protein>
    <submittedName>
        <fullName evidence="1">Uncharacterized protein</fullName>
    </submittedName>
</protein>
<evidence type="ECO:0000313" key="1">
    <source>
        <dbReference type="EMBL" id="KAG2847831.1"/>
    </source>
</evidence>
<organism evidence="1 3">
    <name type="scientific">Phytophthora cactorum</name>
    <dbReference type="NCBI Taxonomy" id="29920"/>
    <lineage>
        <taxon>Eukaryota</taxon>
        <taxon>Sar</taxon>
        <taxon>Stramenopiles</taxon>
        <taxon>Oomycota</taxon>
        <taxon>Peronosporomycetes</taxon>
        <taxon>Peronosporales</taxon>
        <taxon>Peronosporaceae</taxon>
        <taxon>Phytophthora</taxon>
    </lineage>
</organism>
<accession>A0A8T0YLJ3</accession>
<dbReference type="EMBL" id="RCML01000779">
    <property type="protein sequence ID" value="KAG2969605.1"/>
    <property type="molecule type" value="Genomic_DNA"/>
</dbReference>
<evidence type="ECO:0000313" key="2">
    <source>
        <dbReference type="EMBL" id="KAG2969605.1"/>
    </source>
</evidence>
<evidence type="ECO:0000313" key="3">
    <source>
        <dbReference type="Proteomes" id="UP000735874"/>
    </source>
</evidence>
<comment type="caution">
    <text evidence="1">The sequence shown here is derived from an EMBL/GenBank/DDBJ whole genome shotgun (WGS) entry which is preliminary data.</text>
</comment>
<proteinExistence type="predicted"/>
<dbReference type="Proteomes" id="UP000697107">
    <property type="component" value="Unassembled WGS sequence"/>
</dbReference>
<dbReference type="Proteomes" id="UP000735874">
    <property type="component" value="Unassembled WGS sequence"/>
</dbReference>
<sequence length="35" mass="3892">MSGTRYTVVSRVGDELWEQSQAGATVRGDCIENLY</sequence>
<gene>
    <name evidence="1" type="ORF">PC113_g17697</name>
    <name evidence="2" type="ORF">PC118_g17353</name>
</gene>
<dbReference type="EMBL" id="RCMG01000781">
    <property type="protein sequence ID" value="KAG2847831.1"/>
    <property type="molecule type" value="Genomic_DNA"/>
</dbReference>
<reference evidence="1" key="1">
    <citation type="submission" date="2018-10" db="EMBL/GenBank/DDBJ databases">
        <title>Effector identification in a new, highly contiguous assembly of the strawberry crown rot pathogen Phytophthora cactorum.</title>
        <authorList>
            <person name="Armitage A.D."/>
            <person name="Nellist C.F."/>
            <person name="Bates H."/>
            <person name="Vickerstaff R.J."/>
            <person name="Harrison R.J."/>
        </authorList>
    </citation>
    <scope>NUCLEOTIDE SEQUENCE</scope>
    <source>
        <strain evidence="1">15-7</strain>
        <strain evidence="2">P415</strain>
    </source>
</reference>